<name>A0A6L3V7E5_9BACI</name>
<dbReference type="InterPro" id="IPR002811">
    <property type="entry name" value="Asp_DH"/>
</dbReference>
<dbReference type="GO" id="GO:0051287">
    <property type="term" value="F:NAD binding"/>
    <property type="evidence" value="ECO:0007669"/>
    <property type="project" value="UniProtKB-UniRule"/>
</dbReference>
<dbReference type="InterPro" id="IPR011182">
    <property type="entry name" value="L-Asp_DH"/>
</dbReference>
<dbReference type="HAMAP" id="MF_01265">
    <property type="entry name" value="NadX"/>
    <property type="match status" value="1"/>
</dbReference>
<dbReference type="GO" id="GO:0009435">
    <property type="term" value="P:NAD+ biosynthetic process"/>
    <property type="evidence" value="ECO:0007669"/>
    <property type="project" value="UniProtKB-UniRule"/>
</dbReference>
<keyword evidence="7" id="KW-0472">Membrane</keyword>
<protein>
    <recommendedName>
        <fullName evidence="6">L-aspartate dehydrogenase</fullName>
        <ecNumber evidence="6">1.4.1.21</ecNumber>
    </recommendedName>
</protein>
<dbReference type="NCBIfam" id="NF009828">
    <property type="entry name" value="PRK13303.1-3"/>
    <property type="match status" value="1"/>
</dbReference>
<dbReference type="GO" id="GO:0050661">
    <property type="term" value="F:NADP binding"/>
    <property type="evidence" value="ECO:0007669"/>
    <property type="project" value="UniProtKB-UniRule"/>
</dbReference>
<reference evidence="10 11" key="1">
    <citation type="journal article" date="2016" name="Antonie Van Leeuwenhoek">
        <title>Bacillus depressus sp. nov., isolated from soil of a sunflower field.</title>
        <authorList>
            <person name="Wei X."/>
            <person name="Xin D."/>
            <person name="Xin Y."/>
            <person name="Zhang H."/>
            <person name="Wang T."/>
            <person name="Zhang J."/>
        </authorList>
    </citation>
    <scope>NUCLEOTIDE SEQUENCE [LARGE SCALE GENOMIC DNA]</scope>
    <source>
        <strain evidence="10 11">BZ1</strain>
    </source>
</reference>
<evidence type="ECO:0000256" key="5">
    <source>
        <dbReference type="ARBA" id="ARBA00023027"/>
    </source>
</evidence>
<feature type="transmembrane region" description="Helical" evidence="7">
    <location>
        <begin position="12"/>
        <end position="32"/>
    </location>
</feature>
<sequence>MFLIQNLLEVIIMNVAIIGCGNIATYVVNSILKGDIKGLRLHSIVGTPRRTEYLKEIAAHAECNWTTDVSSLKWEDIDLIIEAAGQKVVRDYLLSFINRGKHVLVISIGALTDIDFFKTVYTAAKKSGSQILLPSGAIGGLDAIRNAAMGELSSVELTTKKHPDSLKSAPYIMENGIDMDDLQEDYELFRGNALDAAKAFPANLNVAAALSLAGIGPEQTMVKIIASPHIEMNTHEIRATGDFGNFYFQFENKPSPRNIKSSYLVNLSVLRVLRDFCGNRGVFYN</sequence>
<feature type="domain" description="Aspartate dehydrogenase" evidence="8">
    <location>
        <begin position="183"/>
        <end position="270"/>
    </location>
</feature>
<dbReference type="SUPFAM" id="SSF55347">
    <property type="entry name" value="Glyceraldehyde-3-phosphate dehydrogenase-like, C-terminal domain"/>
    <property type="match status" value="1"/>
</dbReference>
<dbReference type="Gene3D" id="3.40.50.720">
    <property type="entry name" value="NAD(P)-binding Rossmann-like Domain"/>
    <property type="match status" value="1"/>
</dbReference>
<dbReference type="PIRSF" id="PIRSF005227">
    <property type="entry name" value="Asp_dh_NAD_syn"/>
    <property type="match status" value="1"/>
</dbReference>
<feature type="binding site" evidence="6">
    <location>
        <position position="137"/>
    </location>
    <ligand>
        <name>NAD(+)</name>
        <dbReference type="ChEBI" id="CHEBI:57540"/>
    </ligand>
</feature>
<comment type="miscellaneous">
    <text evidence="6">The iminoaspartate product is unstable in aqueous solution and can decompose to oxaloacetate and ammonia.</text>
</comment>
<comment type="catalytic activity">
    <reaction evidence="6">
        <text>L-aspartate + NAD(+) + H2O = oxaloacetate + NH4(+) + NADH + H(+)</text>
        <dbReference type="Rhea" id="RHEA:11788"/>
        <dbReference type="ChEBI" id="CHEBI:15377"/>
        <dbReference type="ChEBI" id="CHEBI:15378"/>
        <dbReference type="ChEBI" id="CHEBI:16452"/>
        <dbReference type="ChEBI" id="CHEBI:28938"/>
        <dbReference type="ChEBI" id="CHEBI:29991"/>
        <dbReference type="ChEBI" id="CHEBI:57540"/>
        <dbReference type="ChEBI" id="CHEBI:57945"/>
        <dbReference type="EC" id="1.4.1.21"/>
    </reaction>
</comment>
<evidence type="ECO:0000256" key="4">
    <source>
        <dbReference type="ARBA" id="ARBA00023002"/>
    </source>
</evidence>
<comment type="similarity">
    <text evidence="1 6">Belongs to the L-aspartate dehydrogenase family.</text>
</comment>
<comment type="caution">
    <text evidence="10">The sequence shown here is derived from an EMBL/GenBank/DDBJ whole genome shotgun (WGS) entry which is preliminary data.</text>
</comment>
<dbReference type="Pfam" id="PF01958">
    <property type="entry name" value="Asp_DH_C"/>
    <property type="match status" value="1"/>
</dbReference>
<organism evidence="10 11">
    <name type="scientific">Cytobacillus depressus</name>
    <dbReference type="NCBI Taxonomy" id="1602942"/>
    <lineage>
        <taxon>Bacteria</taxon>
        <taxon>Bacillati</taxon>
        <taxon>Bacillota</taxon>
        <taxon>Bacilli</taxon>
        <taxon>Bacillales</taxon>
        <taxon>Bacillaceae</taxon>
        <taxon>Cytobacillus</taxon>
    </lineage>
</organism>
<dbReference type="Proteomes" id="UP000481030">
    <property type="component" value="Unassembled WGS sequence"/>
</dbReference>
<feature type="domain" description="Aspartate/homoserine dehydrogenase NAD-binding" evidence="9">
    <location>
        <begin position="19"/>
        <end position="134"/>
    </location>
</feature>
<comment type="pathway">
    <text evidence="6">Cofactor biosynthesis; NAD(+) biosynthesis; iminoaspartate from L-aspartate (dehydrogenase route): step 1/1.</text>
</comment>
<dbReference type="UniPathway" id="UPA00253">
    <property type="reaction ID" value="UER00456"/>
</dbReference>
<dbReference type="Pfam" id="PF03447">
    <property type="entry name" value="NAD_binding_3"/>
    <property type="match status" value="1"/>
</dbReference>
<evidence type="ECO:0000256" key="1">
    <source>
        <dbReference type="ARBA" id="ARBA00008331"/>
    </source>
</evidence>
<evidence type="ECO:0000256" key="3">
    <source>
        <dbReference type="ARBA" id="ARBA00022857"/>
    </source>
</evidence>
<keyword evidence="2 6" id="KW-0662">Pyridine nucleotide biosynthesis</keyword>
<comment type="function">
    <text evidence="6">Specifically catalyzes the NAD or NADP-dependent dehydrogenation of L-aspartate to iminoaspartate.</text>
</comment>
<feature type="binding site" evidence="6">
    <location>
        <position position="205"/>
    </location>
    <ligand>
        <name>NAD(+)</name>
        <dbReference type="ChEBI" id="CHEBI:57540"/>
    </ligand>
</feature>
<comment type="catalytic activity">
    <reaction evidence="6">
        <text>L-aspartate + NADP(+) + H2O = oxaloacetate + NH4(+) + NADPH + H(+)</text>
        <dbReference type="Rhea" id="RHEA:11784"/>
        <dbReference type="ChEBI" id="CHEBI:15377"/>
        <dbReference type="ChEBI" id="CHEBI:15378"/>
        <dbReference type="ChEBI" id="CHEBI:16452"/>
        <dbReference type="ChEBI" id="CHEBI:28938"/>
        <dbReference type="ChEBI" id="CHEBI:29991"/>
        <dbReference type="ChEBI" id="CHEBI:57783"/>
        <dbReference type="ChEBI" id="CHEBI:58349"/>
        <dbReference type="EC" id="1.4.1.21"/>
    </reaction>
</comment>
<keyword evidence="3 6" id="KW-0521">NADP</keyword>
<keyword evidence="4 6" id="KW-0560">Oxidoreductase</keyword>
<dbReference type="EC" id="1.4.1.21" evidence="6"/>
<keyword evidence="7" id="KW-0812">Transmembrane</keyword>
<dbReference type="SUPFAM" id="SSF51735">
    <property type="entry name" value="NAD(P)-binding Rossmann-fold domains"/>
    <property type="match status" value="1"/>
</dbReference>
<evidence type="ECO:0000259" key="8">
    <source>
        <dbReference type="Pfam" id="PF01958"/>
    </source>
</evidence>
<dbReference type="Gene3D" id="3.30.360.10">
    <property type="entry name" value="Dihydrodipicolinate Reductase, domain 2"/>
    <property type="match status" value="1"/>
</dbReference>
<dbReference type="PANTHER" id="PTHR31873">
    <property type="entry name" value="L-ASPARTATE DEHYDROGENASE-RELATED"/>
    <property type="match status" value="1"/>
</dbReference>
<evidence type="ECO:0000313" key="10">
    <source>
        <dbReference type="EMBL" id="KAB2336180.1"/>
    </source>
</evidence>
<dbReference type="InterPro" id="IPR005106">
    <property type="entry name" value="Asp/hSer_DH_NAD-bd"/>
</dbReference>
<evidence type="ECO:0000256" key="7">
    <source>
        <dbReference type="SAM" id="Phobius"/>
    </source>
</evidence>
<dbReference type="AlphaFoldDB" id="A0A6L3V7E5"/>
<feature type="active site" evidence="6">
    <location>
        <position position="235"/>
    </location>
</feature>
<evidence type="ECO:0000313" key="11">
    <source>
        <dbReference type="Proteomes" id="UP000481030"/>
    </source>
</evidence>
<dbReference type="InterPro" id="IPR036291">
    <property type="entry name" value="NAD(P)-bd_dom_sf"/>
</dbReference>
<dbReference type="GO" id="GO:0033735">
    <property type="term" value="F:aspartate dehydrogenase [NAD(P)+] activity"/>
    <property type="evidence" value="ECO:0007669"/>
    <property type="project" value="UniProtKB-EC"/>
</dbReference>
<dbReference type="EMBL" id="WBOS01000004">
    <property type="protein sequence ID" value="KAB2336180.1"/>
    <property type="molecule type" value="Genomic_DNA"/>
</dbReference>
<dbReference type="OrthoDB" id="1906017at2"/>
<proteinExistence type="inferred from homology"/>
<accession>A0A6L3V7E5</accession>
<evidence type="ECO:0000259" key="9">
    <source>
        <dbReference type="Pfam" id="PF03447"/>
    </source>
</evidence>
<keyword evidence="5 6" id="KW-0520">NAD</keyword>
<keyword evidence="7" id="KW-1133">Transmembrane helix</keyword>
<evidence type="ECO:0000256" key="2">
    <source>
        <dbReference type="ARBA" id="ARBA00022642"/>
    </source>
</evidence>
<dbReference type="PANTHER" id="PTHR31873:SF6">
    <property type="entry name" value="ASPARTATE DEHYDROGENASE DOMAIN-CONTAINING PROTEIN"/>
    <property type="match status" value="1"/>
</dbReference>
<dbReference type="InterPro" id="IPR020626">
    <property type="entry name" value="Asp_DH_prok"/>
</dbReference>
<dbReference type="GO" id="GO:0016639">
    <property type="term" value="F:oxidoreductase activity, acting on the CH-NH2 group of donors, NAD or NADP as acceptor"/>
    <property type="evidence" value="ECO:0007669"/>
    <property type="project" value="UniProtKB-UniRule"/>
</dbReference>
<gene>
    <name evidence="6" type="primary">nadX</name>
    <name evidence="10" type="ORF">F7731_11820</name>
</gene>
<keyword evidence="11" id="KW-1185">Reference proteome</keyword>
<evidence type="ECO:0000256" key="6">
    <source>
        <dbReference type="HAMAP-Rule" id="MF_01265"/>
    </source>
</evidence>